<name>A0A484IDX2_9ARCH</name>
<dbReference type="EMBL" id="LR216287">
    <property type="protein sequence ID" value="VFJ14947.1"/>
    <property type="molecule type" value="Genomic_DNA"/>
</dbReference>
<organism evidence="1 2">
    <name type="scientific">Candidatus Nitrosocosmicus franklandianus</name>
    <dbReference type="NCBI Taxonomy" id="1798806"/>
    <lineage>
        <taxon>Archaea</taxon>
        <taxon>Nitrososphaerota</taxon>
        <taxon>Nitrososphaeria</taxon>
        <taxon>Nitrososphaerales</taxon>
        <taxon>Nitrososphaeraceae</taxon>
        <taxon>Candidatus Nitrosocosmicus</taxon>
    </lineage>
</organism>
<proteinExistence type="predicted"/>
<accession>A0A484IDX2</accession>
<dbReference type="GeneID" id="39421778"/>
<dbReference type="RefSeq" id="WP_134485003.1">
    <property type="nucleotide sequence ID" value="NZ_LR216287.1"/>
</dbReference>
<protein>
    <submittedName>
        <fullName evidence="1">Uncharacterized protein</fullName>
    </submittedName>
</protein>
<dbReference type="AlphaFoldDB" id="A0A484IDX2"/>
<dbReference type="Proteomes" id="UP000294299">
    <property type="component" value="Chromosome NFRAN"/>
</dbReference>
<gene>
    <name evidence="1" type="ORF">NFRAN_2625</name>
</gene>
<reference evidence="1 2" key="1">
    <citation type="submission" date="2019-02" db="EMBL/GenBank/DDBJ databases">
        <authorList>
            <person name="Lehtovirta-Morley E L."/>
        </authorList>
    </citation>
    <scope>NUCLEOTIDE SEQUENCE [LARGE SCALE GENOMIC DNA]</scope>
    <source>
        <strain evidence="1">NFRAN1</strain>
    </source>
</reference>
<dbReference type="OrthoDB" id="11972at2157"/>
<keyword evidence="2" id="KW-1185">Reference proteome</keyword>
<evidence type="ECO:0000313" key="1">
    <source>
        <dbReference type="EMBL" id="VFJ14947.1"/>
    </source>
</evidence>
<evidence type="ECO:0000313" key="2">
    <source>
        <dbReference type="Proteomes" id="UP000294299"/>
    </source>
</evidence>
<dbReference type="KEGG" id="nfn:NFRAN_2625"/>
<sequence length="179" mass="19616">MKLKSKSNITLSWVFIAGLVTLSGFVALSAKYAQALDNSMNFTESLYLERPFLVENYYIEGGKPGLENKTSYSNFTGQGILNGTINITVEGNASETLRNNDTSYLQGKTKFSTDGSNTVLYDFYAIGKYNSNGTFNSTGVAIFEDKAVGEFSFLSNSIAIYKDQVNNNGTGTFLMWKVG</sequence>